<dbReference type="SMART" id="SM00420">
    <property type="entry name" value="HTH_DEOR"/>
    <property type="match status" value="1"/>
</dbReference>
<evidence type="ECO:0000256" key="4">
    <source>
        <dbReference type="ARBA" id="ARBA00023125"/>
    </source>
</evidence>
<evidence type="ECO:0000313" key="8">
    <source>
        <dbReference type="EMBL" id="MFF3570829.1"/>
    </source>
</evidence>
<dbReference type="InterPro" id="IPR018356">
    <property type="entry name" value="Tscrpt_reg_HTH_DeoR_CS"/>
</dbReference>
<dbReference type="PRINTS" id="PR00037">
    <property type="entry name" value="HTHLACR"/>
</dbReference>
<dbReference type="GO" id="GO:0003677">
    <property type="term" value="F:DNA binding"/>
    <property type="evidence" value="ECO:0007669"/>
    <property type="project" value="UniProtKB-KW"/>
</dbReference>
<evidence type="ECO:0000313" key="9">
    <source>
        <dbReference type="Proteomes" id="UP001601992"/>
    </source>
</evidence>
<evidence type="ECO:0000256" key="1">
    <source>
        <dbReference type="ARBA" id="ARBA00021390"/>
    </source>
</evidence>
<comment type="function">
    <text evidence="6">Repressor of the lactose catabolism operon. Galactose-6-phosphate is the inducer.</text>
</comment>
<evidence type="ECO:0000259" key="7">
    <source>
        <dbReference type="PROSITE" id="PS51000"/>
    </source>
</evidence>
<dbReference type="PROSITE" id="PS51000">
    <property type="entry name" value="HTH_DEOR_2"/>
    <property type="match status" value="1"/>
</dbReference>
<keyword evidence="3" id="KW-0805">Transcription regulation</keyword>
<dbReference type="SUPFAM" id="SSF46785">
    <property type="entry name" value="Winged helix' DNA-binding domain"/>
    <property type="match status" value="1"/>
</dbReference>
<reference evidence="8 9" key="1">
    <citation type="submission" date="2024-10" db="EMBL/GenBank/DDBJ databases">
        <title>The Natural Products Discovery Center: Release of the First 8490 Sequenced Strains for Exploring Actinobacteria Biosynthetic Diversity.</title>
        <authorList>
            <person name="Kalkreuter E."/>
            <person name="Kautsar S.A."/>
            <person name="Yang D."/>
            <person name="Bader C.D."/>
            <person name="Teijaro C.N."/>
            <person name="Fluegel L."/>
            <person name="Davis C.M."/>
            <person name="Simpson J.R."/>
            <person name="Lauterbach L."/>
            <person name="Steele A.D."/>
            <person name="Gui C."/>
            <person name="Meng S."/>
            <person name="Li G."/>
            <person name="Viehrig K."/>
            <person name="Ye F."/>
            <person name="Su P."/>
            <person name="Kiefer A.F."/>
            <person name="Nichols A."/>
            <person name="Cepeda A.J."/>
            <person name="Yan W."/>
            <person name="Fan B."/>
            <person name="Jiang Y."/>
            <person name="Adhikari A."/>
            <person name="Zheng C.-J."/>
            <person name="Schuster L."/>
            <person name="Cowan T.M."/>
            <person name="Smanski M.J."/>
            <person name="Chevrette M.G."/>
            <person name="De Carvalho L.P.S."/>
            <person name="Shen B."/>
        </authorList>
    </citation>
    <scope>NUCLEOTIDE SEQUENCE [LARGE SCALE GENOMIC DNA]</scope>
    <source>
        <strain evidence="8 9">NPDC002593</strain>
    </source>
</reference>
<gene>
    <name evidence="8" type="ORF">ACFYXQ_23885</name>
</gene>
<protein>
    <recommendedName>
        <fullName evidence="1">Lactose phosphotransferase system repressor</fullName>
    </recommendedName>
</protein>
<dbReference type="Pfam" id="PF08220">
    <property type="entry name" value="HTH_DeoR"/>
    <property type="match status" value="1"/>
</dbReference>
<dbReference type="PANTHER" id="PTHR30363">
    <property type="entry name" value="HTH-TYPE TRANSCRIPTIONAL REGULATOR SRLR-RELATED"/>
    <property type="match status" value="1"/>
</dbReference>
<dbReference type="SMART" id="SM01134">
    <property type="entry name" value="DeoRC"/>
    <property type="match status" value="1"/>
</dbReference>
<dbReference type="Gene3D" id="1.10.10.10">
    <property type="entry name" value="Winged helix-like DNA-binding domain superfamily/Winged helix DNA-binding domain"/>
    <property type="match status" value="1"/>
</dbReference>
<dbReference type="Proteomes" id="UP001601992">
    <property type="component" value="Unassembled WGS sequence"/>
</dbReference>
<keyword evidence="2" id="KW-0678">Repressor</keyword>
<accession>A0ABW6S6K7</accession>
<dbReference type="InterPro" id="IPR036390">
    <property type="entry name" value="WH_DNA-bd_sf"/>
</dbReference>
<dbReference type="PANTHER" id="PTHR30363:SF4">
    <property type="entry name" value="GLYCEROL-3-PHOSPHATE REGULON REPRESSOR"/>
    <property type="match status" value="1"/>
</dbReference>
<evidence type="ECO:0000256" key="3">
    <source>
        <dbReference type="ARBA" id="ARBA00023015"/>
    </source>
</evidence>
<dbReference type="InterPro" id="IPR001034">
    <property type="entry name" value="DeoR_HTH"/>
</dbReference>
<evidence type="ECO:0000256" key="5">
    <source>
        <dbReference type="ARBA" id="ARBA00023163"/>
    </source>
</evidence>
<dbReference type="InterPro" id="IPR036388">
    <property type="entry name" value="WH-like_DNA-bd_sf"/>
</dbReference>
<sequence>MAYGETRQAQIVRALRSAEAVSVADLSRALGASEVTIRRDLAELEQAGVLRRVRGGAVSAMLRGEGLPFAMRELERAEAKARIAEAAVARISDGESVVLDGGTTGSAAARCLTQRRLTVVPLALSEFGSLASAPGVSLLLPGGTVCAGESSLVGPMTEQNLAQLRLDTMLLTCCGFDPRRGVTAYDLGDAAVKRAAMAASARTIAMVDSSKFARTAMAVVCPTTAVDMVITDVDAPEDVVAALRADGIEVHCV</sequence>
<evidence type="ECO:0000256" key="6">
    <source>
        <dbReference type="ARBA" id="ARBA00024937"/>
    </source>
</evidence>
<dbReference type="RefSeq" id="WP_040820786.1">
    <property type="nucleotide sequence ID" value="NZ_JBIAQY010000008.1"/>
</dbReference>
<dbReference type="SUPFAM" id="SSF100950">
    <property type="entry name" value="NagB/RpiA/CoA transferase-like"/>
    <property type="match status" value="1"/>
</dbReference>
<dbReference type="CDD" id="cd00090">
    <property type="entry name" value="HTH_ARSR"/>
    <property type="match status" value="1"/>
</dbReference>
<organism evidence="8 9">
    <name type="scientific">Nocardia jiangxiensis</name>
    <dbReference type="NCBI Taxonomy" id="282685"/>
    <lineage>
        <taxon>Bacteria</taxon>
        <taxon>Bacillati</taxon>
        <taxon>Actinomycetota</taxon>
        <taxon>Actinomycetes</taxon>
        <taxon>Mycobacteriales</taxon>
        <taxon>Nocardiaceae</taxon>
        <taxon>Nocardia</taxon>
    </lineage>
</organism>
<keyword evidence="9" id="KW-1185">Reference proteome</keyword>
<proteinExistence type="predicted"/>
<dbReference type="InterPro" id="IPR050313">
    <property type="entry name" value="Carb_Metab_HTH_regulators"/>
</dbReference>
<dbReference type="Pfam" id="PF00455">
    <property type="entry name" value="DeoRC"/>
    <property type="match status" value="1"/>
</dbReference>
<dbReference type="InterPro" id="IPR014036">
    <property type="entry name" value="DeoR-like_C"/>
</dbReference>
<dbReference type="PROSITE" id="PS00894">
    <property type="entry name" value="HTH_DEOR_1"/>
    <property type="match status" value="1"/>
</dbReference>
<comment type="caution">
    <text evidence="8">The sequence shown here is derived from an EMBL/GenBank/DDBJ whole genome shotgun (WGS) entry which is preliminary data.</text>
</comment>
<evidence type="ECO:0000256" key="2">
    <source>
        <dbReference type="ARBA" id="ARBA00022491"/>
    </source>
</evidence>
<keyword evidence="4 8" id="KW-0238">DNA-binding</keyword>
<name>A0ABW6S6K7_9NOCA</name>
<keyword evidence="5" id="KW-0804">Transcription</keyword>
<dbReference type="InterPro" id="IPR037171">
    <property type="entry name" value="NagB/RpiA_transferase-like"/>
</dbReference>
<feature type="domain" description="HTH deoR-type" evidence="7">
    <location>
        <begin position="4"/>
        <end position="59"/>
    </location>
</feature>
<dbReference type="EMBL" id="JBIAQY010000008">
    <property type="protein sequence ID" value="MFF3570829.1"/>
    <property type="molecule type" value="Genomic_DNA"/>
</dbReference>
<dbReference type="InterPro" id="IPR011991">
    <property type="entry name" value="ArsR-like_HTH"/>
</dbReference>